<feature type="transmembrane region" description="Helical" evidence="8">
    <location>
        <begin position="7"/>
        <end position="30"/>
    </location>
</feature>
<dbReference type="InterPro" id="IPR052017">
    <property type="entry name" value="TSUP"/>
</dbReference>
<dbReference type="Proteomes" id="UP001597402">
    <property type="component" value="Unassembled WGS sequence"/>
</dbReference>
<evidence type="ECO:0000313" key="9">
    <source>
        <dbReference type="EMBL" id="MFD2092437.1"/>
    </source>
</evidence>
<keyword evidence="10" id="KW-1185">Reference proteome</keyword>
<organism evidence="9 10">
    <name type="scientific">Blastococcus deserti</name>
    <dbReference type="NCBI Taxonomy" id="2259033"/>
    <lineage>
        <taxon>Bacteria</taxon>
        <taxon>Bacillati</taxon>
        <taxon>Actinomycetota</taxon>
        <taxon>Actinomycetes</taxon>
        <taxon>Geodermatophilales</taxon>
        <taxon>Geodermatophilaceae</taxon>
        <taxon>Blastococcus</taxon>
    </lineage>
</organism>
<dbReference type="InterPro" id="IPR002781">
    <property type="entry name" value="TM_pro_TauE-like"/>
</dbReference>
<feature type="transmembrane region" description="Helical" evidence="8">
    <location>
        <begin position="237"/>
        <end position="254"/>
    </location>
</feature>
<evidence type="ECO:0000256" key="7">
    <source>
        <dbReference type="ARBA" id="ARBA00023136"/>
    </source>
</evidence>
<keyword evidence="3" id="KW-0813">Transport</keyword>
<feature type="transmembrane region" description="Helical" evidence="8">
    <location>
        <begin position="42"/>
        <end position="62"/>
    </location>
</feature>
<feature type="transmembrane region" description="Helical" evidence="8">
    <location>
        <begin position="188"/>
        <end position="216"/>
    </location>
</feature>
<evidence type="ECO:0000256" key="3">
    <source>
        <dbReference type="ARBA" id="ARBA00022448"/>
    </source>
</evidence>
<keyword evidence="7 8" id="KW-0472">Membrane</keyword>
<evidence type="ECO:0000256" key="2">
    <source>
        <dbReference type="ARBA" id="ARBA00009142"/>
    </source>
</evidence>
<gene>
    <name evidence="9" type="ORF">ACFSHS_12740</name>
</gene>
<keyword evidence="6 8" id="KW-1133">Transmembrane helix</keyword>
<evidence type="ECO:0000256" key="4">
    <source>
        <dbReference type="ARBA" id="ARBA00022475"/>
    </source>
</evidence>
<comment type="subcellular location">
    <subcellularLocation>
        <location evidence="1 8">Cell membrane</location>
        <topology evidence="1 8">Multi-pass membrane protein</topology>
    </subcellularLocation>
</comment>
<evidence type="ECO:0000256" key="5">
    <source>
        <dbReference type="ARBA" id="ARBA00022692"/>
    </source>
</evidence>
<protein>
    <recommendedName>
        <fullName evidence="8">Probable membrane transporter protein</fullName>
    </recommendedName>
</protein>
<evidence type="ECO:0000313" key="10">
    <source>
        <dbReference type="Proteomes" id="UP001597402"/>
    </source>
</evidence>
<dbReference type="RefSeq" id="WP_376876320.1">
    <property type="nucleotide sequence ID" value="NZ_JBHUHP010000010.1"/>
</dbReference>
<proteinExistence type="inferred from homology"/>
<dbReference type="Pfam" id="PF01925">
    <property type="entry name" value="TauE"/>
    <property type="match status" value="1"/>
</dbReference>
<feature type="transmembrane region" description="Helical" evidence="8">
    <location>
        <begin position="74"/>
        <end position="93"/>
    </location>
</feature>
<name>A0ABW4XAJ5_9ACTN</name>
<keyword evidence="5 8" id="KW-0812">Transmembrane</keyword>
<dbReference type="PANTHER" id="PTHR30269">
    <property type="entry name" value="TRANSMEMBRANE PROTEIN YFCA"/>
    <property type="match status" value="1"/>
</dbReference>
<evidence type="ECO:0000256" key="1">
    <source>
        <dbReference type="ARBA" id="ARBA00004651"/>
    </source>
</evidence>
<dbReference type="PANTHER" id="PTHR30269:SF0">
    <property type="entry name" value="MEMBRANE TRANSPORTER PROTEIN YFCA-RELATED"/>
    <property type="match status" value="1"/>
</dbReference>
<sequence>MTVWEFAFLVLAGIGSGLIGSIAGLASLISYPALLATGLPPVTANVTNTLAMVLNGVGAVSASGPELKGQGRRVLRLAGAGALGGATGAALLLSTPSSAFERIVPFLIAGASLALLVSRPAHDLAAAGALGHPEHRDPWWLPVATFTVAIYGGYFGAAAGVMLLAMFLLTTGEGLPRGNAVRNVVLGIANGVAAIGFIVFASIAWSAALPLAIGLFAGGRLGPRVVRRAPQTLLRRLIALAGLGLAAYLAVGAYT</sequence>
<evidence type="ECO:0000256" key="8">
    <source>
        <dbReference type="RuleBase" id="RU363041"/>
    </source>
</evidence>
<feature type="transmembrane region" description="Helical" evidence="8">
    <location>
        <begin position="139"/>
        <end position="168"/>
    </location>
</feature>
<keyword evidence="4 8" id="KW-1003">Cell membrane</keyword>
<accession>A0ABW4XAJ5</accession>
<comment type="similarity">
    <text evidence="2 8">Belongs to the 4-toluene sulfonate uptake permease (TSUP) (TC 2.A.102) family.</text>
</comment>
<dbReference type="EMBL" id="JBHUHP010000010">
    <property type="protein sequence ID" value="MFD2092437.1"/>
    <property type="molecule type" value="Genomic_DNA"/>
</dbReference>
<comment type="caution">
    <text evidence="9">The sequence shown here is derived from an EMBL/GenBank/DDBJ whole genome shotgun (WGS) entry which is preliminary data.</text>
</comment>
<reference evidence="10" key="1">
    <citation type="journal article" date="2019" name="Int. J. Syst. Evol. Microbiol.">
        <title>The Global Catalogue of Microorganisms (GCM) 10K type strain sequencing project: providing services to taxonomists for standard genome sequencing and annotation.</title>
        <authorList>
            <consortium name="The Broad Institute Genomics Platform"/>
            <consortium name="The Broad Institute Genome Sequencing Center for Infectious Disease"/>
            <person name="Wu L."/>
            <person name="Ma J."/>
        </authorList>
    </citation>
    <scope>NUCLEOTIDE SEQUENCE [LARGE SCALE GENOMIC DNA]</scope>
    <source>
        <strain evidence="10">JCM 3338</strain>
    </source>
</reference>
<evidence type="ECO:0000256" key="6">
    <source>
        <dbReference type="ARBA" id="ARBA00022989"/>
    </source>
</evidence>